<keyword evidence="5" id="KW-0539">Nucleus</keyword>
<evidence type="ECO:0000256" key="6">
    <source>
        <dbReference type="ARBA" id="ARBA00024695"/>
    </source>
</evidence>
<organism evidence="8 9">
    <name type="scientific">Podospora australis</name>
    <dbReference type="NCBI Taxonomy" id="1536484"/>
    <lineage>
        <taxon>Eukaryota</taxon>
        <taxon>Fungi</taxon>
        <taxon>Dikarya</taxon>
        <taxon>Ascomycota</taxon>
        <taxon>Pezizomycotina</taxon>
        <taxon>Sordariomycetes</taxon>
        <taxon>Sordariomycetidae</taxon>
        <taxon>Sordariales</taxon>
        <taxon>Podosporaceae</taxon>
        <taxon>Podospora</taxon>
    </lineage>
</organism>
<evidence type="ECO:0000256" key="7">
    <source>
        <dbReference type="SAM" id="MobiDB-lite"/>
    </source>
</evidence>
<sequence>MAGSQLKRLKSSLREQGIIGPQKSKKQRRQNAQDQKATNDKRVQRHEALASIREQFNPFQFKTNARGPKFEVTTSKPLTAREAMGINGRPGLTKAVGEERRRETLLVEMQRRNKVGGLIDRRFGEDDPHMSLEDKMIERYTREQQRAHKKGSMFDLEEDDDEQMGGLTHGGRPLFDDDDDVLPKDDFDGEDIPSGDESDNSHAERRVLKRQRLEEALEAAAEQEEGQPDRKKTKKEIYEEIIAKSKLHKLERQEAKEEDNELREEIDEAMGELRSLLFSRQKPGAKDAKDANGTLTVAGKDQATLDREYDVQVRKMAADKRAQPADRTKTDEEMIADAANRLKELEEQRLARMRGMAVEEEEEEEEGGKKKKKRASNDEDLDMMDAEEEEDQFGLGSGIKSNTKYRPTATELGFDDEDDFLIDDDLVASGSELEFDSDDMDEEESDDEDGSGSGSASDSEDDEFTKGLLTEAESKAGVFRLPTTTKGNDANGVPYEFPCPQTHEEILETFKPIAVPSLPVAVQRIRALYHPKLDSRNKERLGNFSQALVRHVAYLGDRFEPEWFPTLEGLTRHVHSLAKTFPIEVAKGYRAVIQEMDQERPLALTVGDLVTLTAVGTTFPTSDHFHQVVTPGMLVVARYLSQKIPRDLSDYATGVYLSILALQFQQFSKRYVPEVMNFCLNTLCALSHEKPRKDLGFFPIHEPAAGIRIKSASKTVVRKLNCGDCQQPEQARSIEDANSLKIAIISTTVSVLKSAADTWHKHPAFYETFSPALLVLQSYLSKSNSVHIPSSLNVKVTETSSALTRLLQISQLSRRPLELHHHRPVAIRTYVPKFEDSFDPNKHYDPDRERAEMAKLKAEHKRERKGALRELRKDNAFMARENLRIKKEKDAAYEKKYKRLVAEIQGTEGQAANEYAREKEARKRKAGRR</sequence>
<feature type="compositionally biased region" description="Acidic residues" evidence="7">
    <location>
        <begin position="378"/>
        <end position="392"/>
    </location>
</feature>
<comment type="function">
    <text evidence="6">Involved in nucleolar processing of pre-18S ribosomal RNA. Has a role in the nuclear export of 40S pre-ribosomal subunit to the cytoplasm.</text>
</comment>
<reference evidence="8" key="2">
    <citation type="submission" date="2023-05" db="EMBL/GenBank/DDBJ databases">
        <authorList>
            <consortium name="Lawrence Berkeley National Laboratory"/>
            <person name="Steindorff A."/>
            <person name="Hensen N."/>
            <person name="Bonometti L."/>
            <person name="Westerberg I."/>
            <person name="Brannstrom I.O."/>
            <person name="Guillou S."/>
            <person name="Cros-Aarteil S."/>
            <person name="Calhoun S."/>
            <person name="Haridas S."/>
            <person name="Kuo A."/>
            <person name="Mondo S."/>
            <person name="Pangilinan J."/>
            <person name="Riley R."/>
            <person name="Labutti K."/>
            <person name="Andreopoulos B."/>
            <person name="Lipzen A."/>
            <person name="Chen C."/>
            <person name="Yanf M."/>
            <person name="Daum C."/>
            <person name="Ng V."/>
            <person name="Clum A."/>
            <person name="Ohm R."/>
            <person name="Martin F."/>
            <person name="Silar P."/>
            <person name="Natvig D."/>
            <person name="Lalanne C."/>
            <person name="Gautier V."/>
            <person name="Ament-Velasquez S.L."/>
            <person name="Kruys A."/>
            <person name="Hutchinson M.I."/>
            <person name="Powell A.J."/>
            <person name="Barry K."/>
            <person name="Miller A.N."/>
            <person name="Grigoriev I.V."/>
            <person name="Debuchy R."/>
            <person name="Gladieux P."/>
            <person name="Thoren M.H."/>
            <person name="Johannesson H."/>
        </authorList>
    </citation>
    <scope>NUCLEOTIDE SEQUENCE</scope>
    <source>
        <strain evidence="8">PSN309</strain>
    </source>
</reference>
<feature type="compositionally biased region" description="Acidic residues" evidence="7">
    <location>
        <begin position="187"/>
        <end position="198"/>
    </location>
</feature>
<keyword evidence="4" id="KW-0698">rRNA processing</keyword>
<keyword evidence="9" id="KW-1185">Reference proteome</keyword>
<feature type="region of interest" description="Disordered" evidence="7">
    <location>
        <begin position="352"/>
        <end position="464"/>
    </location>
</feature>
<gene>
    <name evidence="8" type="ORF">QBC35DRAFT_433145</name>
</gene>
<evidence type="ECO:0000256" key="4">
    <source>
        <dbReference type="ARBA" id="ARBA00022552"/>
    </source>
</evidence>
<dbReference type="GO" id="GO:0030692">
    <property type="term" value="C:Noc4p-Nop14p complex"/>
    <property type="evidence" value="ECO:0007669"/>
    <property type="project" value="TreeGrafter"/>
</dbReference>
<evidence type="ECO:0000256" key="1">
    <source>
        <dbReference type="ARBA" id="ARBA00004604"/>
    </source>
</evidence>
<evidence type="ECO:0000256" key="3">
    <source>
        <dbReference type="ARBA" id="ARBA00022517"/>
    </source>
</evidence>
<evidence type="ECO:0000313" key="9">
    <source>
        <dbReference type="Proteomes" id="UP001302126"/>
    </source>
</evidence>
<name>A0AAN7AIZ0_9PEZI</name>
<dbReference type="GO" id="GO:0030490">
    <property type="term" value="P:maturation of SSU-rRNA"/>
    <property type="evidence" value="ECO:0007669"/>
    <property type="project" value="TreeGrafter"/>
</dbReference>
<feature type="region of interest" description="Disordered" evidence="7">
    <location>
        <begin position="217"/>
        <end position="236"/>
    </location>
</feature>
<feature type="compositionally biased region" description="Basic and acidic residues" evidence="7">
    <location>
        <begin position="227"/>
        <end position="236"/>
    </location>
</feature>
<feature type="compositionally biased region" description="Basic and acidic residues" evidence="7">
    <location>
        <begin position="199"/>
        <end position="211"/>
    </location>
</feature>
<feature type="region of interest" description="Disordered" evidence="7">
    <location>
        <begin position="138"/>
        <end position="211"/>
    </location>
</feature>
<dbReference type="PANTHER" id="PTHR23183">
    <property type="entry name" value="NOP14"/>
    <property type="match status" value="1"/>
</dbReference>
<evidence type="ECO:0000256" key="5">
    <source>
        <dbReference type="ARBA" id="ARBA00023242"/>
    </source>
</evidence>
<protein>
    <submittedName>
        <fullName evidence="8">Nucleolar complex protein 14</fullName>
    </submittedName>
</protein>
<keyword evidence="3" id="KW-0690">Ribosome biogenesis</keyword>
<feature type="region of interest" description="Disordered" evidence="7">
    <location>
        <begin position="67"/>
        <end position="99"/>
    </location>
</feature>
<feature type="region of interest" description="Disordered" evidence="7">
    <location>
        <begin position="904"/>
        <end position="929"/>
    </location>
</feature>
<dbReference type="PANTHER" id="PTHR23183:SF0">
    <property type="entry name" value="NUCLEOLAR PROTEIN 14"/>
    <property type="match status" value="1"/>
</dbReference>
<comment type="caution">
    <text evidence="8">The sequence shown here is derived from an EMBL/GenBank/DDBJ whole genome shotgun (WGS) entry which is preliminary data.</text>
</comment>
<comment type="subcellular location">
    <subcellularLocation>
        <location evidence="1">Nucleus</location>
        <location evidence="1">Nucleolus</location>
    </subcellularLocation>
</comment>
<evidence type="ECO:0000256" key="2">
    <source>
        <dbReference type="ARBA" id="ARBA00007466"/>
    </source>
</evidence>
<reference evidence="8" key="1">
    <citation type="journal article" date="2023" name="Mol. Phylogenet. Evol.">
        <title>Genome-scale phylogeny and comparative genomics of the fungal order Sordariales.</title>
        <authorList>
            <person name="Hensen N."/>
            <person name="Bonometti L."/>
            <person name="Westerberg I."/>
            <person name="Brannstrom I.O."/>
            <person name="Guillou S."/>
            <person name="Cros-Aarteil S."/>
            <person name="Calhoun S."/>
            <person name="Haridas S."/>
            <person name="Kuo A."/>
            <person name="Mondo S."/>
            <person name="Pangilinan J."/>
            <person name="Riley R."/>
            <person name="LaButti K."/>
            <person name="Andreopoulos B."/>
            <person name="Lipzen A."/>
            <person name="Chen C."/>
            <person name="Yan M."/>
            <person name="Daum C."/>
            <person name="Ng V."/>
            <person name="Clum A."/>
            <person name="Steindorff A."/>
            <person name="Ohm R.A."/>
            <person name="Martin F."/>
            <person name="Silar P."/>
            <person name="Natvig D.O."/>
            <person name="Lalanne C."/>
            <person name="Gautier V."/>
            <person name="Ament-Velasquez S.L."/>
            <person name="Kruys A."/>
            <person name="Hutchinson M.I."/>
            <person name="Powell A.J."/>
            <person name="Barry K."/>
            <person name="Miller A.N."/>
            <person name="Grigoriev I.V."/>
            <person name="Debuchy R."/>
            <person name="Gladieux P."/>
            <person name="Hiltunen Thoren M."/>
            <person name="Johannesson H."/>
        </authorList>
    </citation>
    <scope>NUCLEOTIDE SEQUENCE</scope>
    <source>
        <strain evidence="8">PSN309</strain>
    </source>
</reference>
<dbReference type="EMBL" id="MU864389">
    <property type="protein sequence ID" value="KAK4188394.1"/>
    <property type="molecule type" value="Genomic_DNA"/>
</dbReference>
<dbReference type="Pfam" id="PF04147">
    <property type="entry name" value="Nop14"/>
    <property type="match status" value="1"/>
</dbReference>
<accession>A0AAN7AIZ0</accession>
<dbReference type="InterPro" id="IPR007276">
    <property type="entry name" value="Nop14"/>
</dbReference>
<dbReference type="GO" id="GO:0032040">
    <property type="term" value="C:small-subunit processome"/>
    <property type="evidence" value="ECO:0007669"/>
    <property type="project" value="InterPro"/>
</dbReference>
<dbReference type="AlphaFoldDB" id="A0AAN7AIZ0"/>
<proteinExistence type="inferred from homology"/>
<feature type="compositionally biased region" description="Acidic residues" evidence="7">
    <location>
        <begin position="413"/>
        <end position="426"/>
    </location>
</feature>
<feature type="region of interest" description="Disordered" evidence="7">
    <location>
        <begin position="1"/>
        <end position="44"/>
    </location>
</feature>
<dbReference type="Proteomes" id="UP001302126">
    <property type="component" value="Unassembled WGS sequence"/>
</dbReference>
<comment type="similarity">
    <text evidence="2">Belongs to the NOP14 family.</text>
</comment>
<evidence type="ECO:0000313" key="8">
    <source>
        <dbReference type="EMBL" id="KAK4188394.1"/>
    </source>
</evidence>
<feature type="compositionally biased region" description="Acidic residues" evidence="7">
    <location>
        <begin position="433"/>
        <end position="450"/>
    </location>
</feature>